<feature type="compositionally biased region" description="Acidic residues" evidence="1">
    <location>
        <begin position="405"/>
        <end position="416"/>
    </location>
</feature>
<evidence type="ECO:0000313" key="3">
    <source>
        <dbReference type="Proteomes" id="UP000219338"/>
    </source>
</evidence>
<proteinExistence type="predicted"/>
<dbReference type="EMBL" id="FUEG01000069">
    <property type="protein sequence ID" value="SJL18775.1"/>
    <property type="molecule type" value="Genomic_DNA"/>
</dbReference>
<dbReference type="AlphaFoldDB" id="A0A284SCQ4"/>
<feature type="region of interest" description="Disordered" evidence="1">
    <location>
        <begin position="759"/>
        <end position="782"/>
    </location>
</feature>
<accession>A0A284SCQ4</accession>
<gene>
    <name evidence="2" type="ORF">ARMOST_22375</name>
</gene>
<dbReference type="OrthoDB" id="3053093at2759"/>
<feature type="compositionally biased region" description="Low complexity" evidence="1">
    <location>
        <begin position="179"/>
        <end position="191"/>
    </location>
</feature>
<evidence type="ECO:0000313" key="2">
    <source>
        <dbReference type="EMBL" id="SJL18775.1"/>
    </source>
</evidence>
<feature type="compositionally biased region" description="Polar residues" evidence="1">
    <location>
        <begin position="260"/>
        <end position="282"/>
    </location>
</feature>
<reference evidence="3" key="1">
    <citation type="journal article" date="2017" name="Nat. Ecol. Evol.">
        <title>Genome expansion and lineage-specific genetic innovations in the forest pathogenic fungi Armillaria.</title>
        <authorList>
            <person name="Sipos G."/>
            <person name="Prasanna A.N."/>
            <person name="Walter M.C."/>
            <person name="O'Connor E."/>
            <person name="Balint B."/>
            <person name="Krizsan K."/>
            <person name="Kiss B."/>
            <person name="Hess J."/>
            <person name="Varga T."/>
            <person name="Slot J."/>
            <person name="Riley R."/>
            <person name="Boka B."/>
            <person name="Rigling D."/>
            <person name="Barry K."/>
            <person name="Lee J."/>
            <person name="Mihaltcheva S."/>
            <person name="LaButti K."/>
            <person name="Lipzen A."/>
            <person name="Waldron R."/>
            <person name="Moloney N.M."/>
            <person name="Sperisen C."/>
            <person name="Kredics L."/>
            <person name="Vagvoelgyi C."/>
            <person name="Patrignani A."/>
            <person name="Fitzpatrick D."/>
            <person name="Nagy I."/>
            <person name="Doyle S."/>
            <person name="Anderson J.B."/>
            <person name="Grigoriev I.V."/>
            <person name="Gueldener U."/>
            <person name="Muensterkoetter M."/>
            <person name="Nagy L.G."/>
        </authorList>
    </citation>
    <scope>NUCLEOTIDE SEQUENCE [LARGE SCALE GENOMIC DNA]</scope>
    <source>
        <strain evidence="3">C18/9</strain>
    </source>
</reference>
<evidence type="ECO:0000256" key="1">
    <source>
        <dbReference type="SAM" id="MobiDB-lite"/>
    </source>
</evidence>
<feature type="compositionally biased region" description="Polar residues" evidence="1">
    <location>
        <begin position="162"/>
        <end position="176"/>
    </location>
</feature>
<dbReference type="OMA" id="NDPNTSF"/>
<organism evidence="2 3">
    <name type="scientific">Armillaria ostoyae</name>
    <name type="common">Armillaria root rot fungus</name>
    <dbReference type="NCBI Taxonomy" id="47428"/>
    <lineage>
        <taxon>Eukaryota</taxon>
        <taxon>Fungi</taxon>
        <taxon>Dikarya</taxon>
        <taxon>Basidiomycota</taxon>
        <taxon>Agaricomycotina</taxon>
        <taxon>Agaricomycetes</taxon>
        <taxon>Agaricomycetidae</taxon>
        <taxon>Agaricales</taxon>
        <taxon>Marasmiineae</taxon>
        <taxon>Physalacriaceae</taxon>
        <taxon>Armillaria</taxon>
    </lineage>
</organism>
<name>A0A284SCQ4_ARMOS</name>
<feature type="compositionally biased region" description="Acidic residues" evidence="1">
    <location>
        <begin position="759"/>
        <end position="768"/>
    </location>
</feature>
<feature type="region of interest" description="Disordered" evidence="1">
    <location>
        <begin position="114"/>
        <end position="557"/>
    </location>
</feature>
<keyword evidence="3" id="KW-1185">Reference proteome</keyword>
<feature type="compositionally biased region" description="Low complexity" evidence="1">
    <location>
        <begin position="334"/>
        <end position="343"/>
    </location>
</feature>
<dbReference type="Proteomes" id="UP000219338">
    <property type="component" value="Unassembled WGS sequence"/>
</dbReference>
<dbReference type="STRING" id="47428.A0A284SCQ4"/>
<feature type="compositionally biased region" description="Pro residues" evidence="1">
    <location>
        <begin position="116"/>
        <end position="125"/>
    </location>
</feature>
<sequence length="782" mass="84565">MAEPSTVKDTAALQHQALSTYEASAVLLQHKAGFAPDNRVPHGVDKWISDAYVQWSLCDEFWKPAGIKKKVWNDLEYAVLERVARVDQDDVSWAGSDFNELALRAHDYGLRIRPIPLDPRTPSPAPTSRSQTPSKHQSTAPPTPRRTATKPTPDLGVPVNKFNLTAPSPDASSSKVQVPAKTASSARAQAAPKPPVPNPSISNVNVAQPLVPNPAKPSGQSSAILQKKPTPRPLNSGATQSSTVTSSSQATPVKLLASTGPKSLVQSSGATTSQTGVDNSGWGSPAWSRVSLTDDPPPSPVENFVSFPKDFTSPLHKKSDQQLKIGPPSNTTRSEASAQSSSSRPFAVNAPDRSVIPGPDPSLQDEGTCPHRPSKRTPLFFPGTDEEEERVQEDLVQGEQVPGTDGEDGNFQDPVDDAPTPPRDVPMDVDKNEGQQSDDGSSPPPTQSRRKTHRISFVFNDVTGDFEEPHPTIFLPRRPAPQEQNPRRSSRPHTSPVDQDSAYFNAAQRSKSGLKKKKKDAKGKEKATGGATSRKRTRDDEGAQTVEKPAAKKLKMKDTAVDDDEVVRATSVIRKRGPPPSKPPPVTLGISGGGFGEKVPPSAKQIKNGIESIGVLKVDKDFGRFVEVDGRYWNKDVAPFVGERYTEPCDSCRRRGSHCRKLLTHTVICVRCHYAKQPCKVDGEASLNPVSHYRPKDYDAINTFESALNAIEINNAAISSIAQQFLAGLNVSAHTESIRVQMSRLRECLNPVEKVVEEEGDSEVEEVAEGVAGPSKKKAKSG</sequence>
<feature type="compositionally biased region" description="Low complexity" evidence="1">
    <location>
        <begin position="236"/>
        <end position="251"/>
    </location>
</feature>
<feature type="compositionally biased region" description="Basic residues" evidence="1">
    <location>
        <begin position="512"/>
        <end position="521"/>
    </location>
</feature>
<protein>
    <submittedName>
        <fullName evidence="2">Uncharacterized protein</fullName>
    </submittedName>
</protein>